<organism evidence="1 2">
    <name type="scientific">Tetrapyrgos nigripes</name>
    <dbReference type="NCBI Taxonomy" id="182062"/>
    <lineage>
        <taxon>Eukaryota</taxon>
        <taxon>Fungi</taxon>
        <taxon>Dikarya</taxon>
        <taxon>Basidiomycota</taxon>
        <taxon>Agaricomycotina</taxon>
        <taxon>Agaricomycetes</taxon>
        <taxon>Agaricomycetidae</taxon>
        <taxon>Agaricales</taxon>
        <taxon>Marasmiineae</taxon>
        <taxon>Marasmiaceae</taxon>
        <taxon>Tetrapyrgos</taxon>
    </lineage>
</organism>
<accession>A0A8H5CPC4</accession>
<sequence>MALCRTRPELPVELIELVFDQLNEKALYFHEYFLERDWMACQRNLLSCALSCRAFRELALRALWYTMNTLMPLLRLLPNFRLIDGIYVLDGDFDEASLERFDFYATMVKDFRLKDLYETNQFNTKINDSVYFRLLRKRPQLLPSLTYFEYRDNEMVPCHMVSMLFISPLLKDVYLAVGYEIEDEIEDEDSDDESEDKSAEKKQGHGAAIFAYLSTKYPRRSSHAPAVDNGGGICKLLLSCRCTAEGSSLPQPVHRVIPKQSGLSAIHAAAW</sequence>
<proteinExistence type="predicted"/>
<keyword evidence="2" id="KW-1185">Reference proteome</keyword>
<gene>
    <name evidence="1" type="ORF">D9758_013893</name>
</gene>
<dbReference type="OrthoDB" id="3543113at2759"/>
<name>A0A8H5CPC4_9AGAR</name>
<dbReference type="AlphaFoldDB" id="A0A8H5CPC4"/>
<protein>
    <recommendedName>
        <fullName evidence="3">F-box domain-containing protein</fullName>
    </recommendedName>
</protein>
<evidence type="ECO:0008006" key="3">
    <source>
        <dbReference type="Google" id="ProtNLM"/>
    </source>
</evidence>
<dbReference type="EMBL" id="JAACJM010000122">
    <property type="protein sequence ID" value="KAF5344581.1"/>
    <property type="molecule type" value="Genomic_DNA"/>
</dbReference>
<evidence type="ECO:0000313" key="2">
    <source>
        <dbReference type="Proteomes" id="UP000559256"/>
    </source>
</evidence>
<comment type="caution">
    <text evidence="1">The sequence shown here is derived from an EMBL/GenBank/DDBJ whole genome shotgun (WGS) entry which is preliminary data.</text>
</comment>
<dbReference type="Proteomes" id="UP000559256">
    <property type="component" value="Unassembled WGS sequence"/>
</dbReference>
<evidence type="ECO:0000313" key="1">
    <source>
        <dbReference type="EMBL" id="KAF5344581.1"/>
    </source>
</evidence>
<reference evidence="1 2" key="1">
    <citation type="journal article" date="2020" name="ISME J.">
        <title>Uncovering the hidden diversity of litter-decomposition mechanisms in mushroom-forming fungi.</title>
        <authorList>
            <person name="Floudas D."/>
            <person name="Bentzer J."/>
            <person name="Ahren D."/>
            <person name="Johansson T."/>
            <person name="Persson P."/>
            <person name="Tunlid A."/>
        </authorList>
    </citation>
    <scope>NUCLEOTIDE SEQUENCE [LARGE SCALE GENOMIC DNA]</scope>
    <source>
        <strain evidence="1 2">CBS 291.85</strain>
    </source>
</reference>